<reference evidence="3" key="1">
    <citation type="submission" date="2021-09" db="EMBL/GenBank/DDBJ databases">
        <authorList>
            <consortium name="AG Swart"/>
            <person name="Singh M."/>
            <person name="Singh A."/>
            <person name="Seah K."/>
            <person name="Emmerich C."/>
        </authorList>
    </citation>
    <scope>NUCLEOTIDE SEQUENCE</scope>
    <source>
        <strain evidence="3">ATCC30299</strain>
    </source>
</reference>
<comment type="caution">
    <text evidence="3">The sequence shown here is derived from an EMBL/GenBank/DDBJ whole genome shotgun (WGS) entry which is preliminary data.</text>
</comment>
<keyword evidence="2" id="KW-1133">Transmembrane helix</keyword>
<accession>A0AAU9JMM0</accession>
<feature type="transmembrane region" description="Helical" evidence="2">
    <location>
        <begin position="157"/>
        <end position="180"/>
    </location>
</feature>
<keyword evidence="4" id="KW-1185">Reference proteome</keyword>
<keyword evidence="2" id="KW-0472">Membrane</keyword>
<evidence type="ECO:0000256" key="1">
    <source>
        <dbReference type="SAM" id="Coils"/>
    </source>
</evidence>
<organism evidence="3 4">
    <name type="scientific">Blepharisma stoltei</name>
    <dbReference type="NCBI Taxonomy" id="1481888"/>
    <lineage>
        <taxon>Eukaryota</taxon>
        <taxon>Sar</taxon>
        <taxon>Alveolata</taxon>
        <taxon>Ciliophora</taxon>
        <taxon>Postciliodesmatophora</taxon>
        <taxon>Heterotrichea</taxon>
        <taxon>Heterotrichida</taxon>
        <taxon>Blepharismidae</taxon>
        <taxon>Blepharisma</taxon>
    </lineage>
</organism>
<protein>
    <submittedName>
        <fullName evidence="3">Uncharacterized protein</fullName>
    </submittedName>
</protein>
<name>A0AAU9JMM0_9CILI</name>
<sequence length="195" mass="22316">MFILLSLLTLGLAQDSDALARRTKLGTCLFLVRSKLSHDQDEFEPFFQSFPQEISDLVMNKAVADMLSQCIEDISEEEARELMMKFHNSEDLPVTNHIKFDKEEFKAKGDFQLTPEQVKLFDEIKEAQEKIKAAEGDYGQEEDLNPNREPLPLAHFGWSYILIIFGVFGAFFYFAIKLVLAADAPKKSKKNKKTN</sequence>
<evidence type="ECO:0000313" key="3">
    <source>
        <dbReference type="EMBL" id="CAG9327224.1"/>
    </source>
</evidence>
<feature type="coiled-coil region" evidence="1">
    <location>
        <begin position="117"/>
        <end position="144"/>
    </location>
</feature>
<gene>
    <name evidence="3" type="ORF">BSTOLATCC_MIC43264</name>
</gene>
<dbReference type="Proteomes" id="UP001162131">
    <property type="component" value="Unassembled WGS sequence"/>
</dbReference>
<keyword evidence="1" id="KW-0175">Coiled coil</keyword>
<proteinExistence type="predicted"/>
<dbReference type="EMBL" id="CAJZBQ010000043">
    <property type="protein sequence ID" value="CAG9327224.1"/>
    <property type="molecule type" value="Genomic_DNA"/>
</dbReference>
<evidence type="ECO:0000313" key="4">
    <source>
        <dbReference type="Proteomes" id="UP001162131"/>
    </source>
</evidence>
<dbReference type="AlphaFoldDB" id="A0AAU9JMM0"/>
<evidence type="ECO:0000256" key="2">
    <source>
        <dbReference type="SAM" id="Phobius"/>
    </source>
</evidence>
<keyword evidence="2" id="KW-0812">Transmembrane</keyword>